<dbReference type="EMBL" id="LBXO01000041">
    <property type="protein sequence ID" value="KKR32145.1"/>
    <property type="molecule type" value="Genomic_DNA"/>
</dbReference>
<proteinExistence type="predicted"/>
<sequence length="181" mass="20822">METERHFSQLIEKKESTPKTYTIKFDSRSFGDKKIDSLVVKYWKQFGDPWLPGAVSEWWEKICLDNKLDPTSENLRELELHLIEIARNAFEEVGNGEIKLIFEPHKITAVVTDQGPGFESPPNELMWSMHGLDLVKKYADEFSIETNGIRYSKESSDSDLIESGEADIKTGSKITFIKNFE</sequence>
<dbReference type="InterPro" id="IPR036890">
    <property type="entry name" value="HATPase_C_sf"/>
</dbReference>
<dbReference type="Gene3D" id="3.30.565.10">
    <property type="entry name" value="Histidine kinase-like ATPase, C-terminal domain"/>
    <property type="match status" value="1"/>
</dbReference>
<name>A0A0G0SBQ1_9BACT</name>
<organism evidence="1 2">
    <name type="scientific">Candidatus Falkowbacteria bacterium GW2011_GWF2_39_8</name>
    <dbReference type="NCBI Taxonomy" id="1618642"/>
    <lineage>
        <taxon>Bacteria</taxon>
        <taxon>Candidatus Falkowiibacteriota</taxon>
    </lineage>
</organism>
<dbReference type="AlphaFoldDB" id="A0A0G0SBQ1"/>
<evidence type="ECO:0000313" key="1">
    <source>
        <dbReference type="EMBL" id="KKR32145.1"/>
    </source>
</evidence>
<evidence type="ECO:0000313" key="2">
    <source>
        <dbReference type="Proteomes" id="UP000034137"/>
    </source>
</evidence>
<dbReference type="Proteomes" id="UP000034137">
    <property type="component" value="Unassembled WGS sequence"/>
</dbReference>
<accession>A0A0G0SBQ1</accession>
<protein>
    <recommendedName>
        <fullName evidence="3">Histidine kinase/HSP90-like ATPase domain-containing protein</fullName>
    </recommendedName>
</protein>
<gene>
    <name evidence="1" type="ORF">UT64_C0041G0009</name>
</gene>
<evidence type="ECO:0008006" key="3">
    <source>
        <dbReference type="Google" id="ProtNLM"/>
    </source>
</evidence>
<comment type="caution">
    <text evidence="1">The sequence shown here is derived from an EMBL/GenBank/DDBJ whole genome shotgun (WGS) entry which is preliminary data.</text>
</comment>
<reference evidence="1 2" key="1">
    <citation type="journal article" date="2015" name="Nature">
        <title>rRNA introns, odd ribosomes, and small enigmatic genomes across a large radiation of phyla.</title>
        <authorList>
            <person name="Brown C.T."/>
            <person name="Hug L.A."/>
            <person name="Thomas B.C."/>
            <person name="Sharon I."/>
            <person name="Castelle C.J."/>
            <person name="Singh A."/>
            <person name="Wilkins M.J."/>
            <person name="Williams K.H."/>
            <person name="Banfield J.F."/>
        </authorList>
    </citation>
    <scope>NUCLEOTIDE SEQUENCE [LARGE SCALE GENOMIC DNA]</scope>
</reference>
<dbReference type="SUPFAM" id="SSF55874">
    <property type="entry name" value="ATPase domain of HSP90 chaperone/DNA topoisomerase II/histidine kinase"/>
    <property type="match status" value="1"/>
</dbReference>